<dbReference type="Proteomes" id="UP000268094">
    <property type="component" value="Unassembled WGS sequence"/>
</dbReference>
<protein>
    <submittedName>
        <fullName evidence="3">XRE family transcriptional regulator</fullName>
    </submittedName>
</protein>
<dbReference type="PROSITE" id="PS50943">
    <property type="entry name" value="HTH_CROC1"/>
    <property type="match status" value="1"/>
</dbReference>
<dbReference type="CDD" id="cd00093">
    <property type="entry name" value="HTH_XRE"/>
    <property type="match status" value="1"/>
</dbReference>
<dbReference type="EMBL" id="RAVZ01000609">
    <property type="protein sequence ID" value="RKG68353.1"/>
    <property type="molecule type" value="Genomic_DNA"/>
</dbReference>
<reference evidence="4" key="1">
    <citation type="submission" date="2018-09" db="EMBL/GenBank/DDBJ databases">
        <authorList>
            <person name="Livingstone P.G."/>
            <person name="Whitworth D.E."/>
        </authorList>
    </citation>
    <scope>NUCLEOTIDE SEQUENCE [LARGE SCALE GENOMIC DNA]</scope>
    <source>
        <strain evidence="4">CA054A</strain>
    </source>
</reference>
<sequence length="125" mass="13719">MNEELAITVGTAARAARERQGLTQGDVASQVGIAMEVYSRMERGRVLPSSTTLRRLSMVLRIRADTLLGLDGPTPPQEALTMALADREEDPPSLRRLVRALRPLDEEELKALGLVIQGVLAFRAR</sequence>
<dbReference type="PANTHER" id="PTHR46797">
    <property type="entry name" value="HTH-TYPE TRANSCRIPTIONAL REGULATOR"/>
    <property type="match status" value="1"/>
</dbReference>
<evidence type="ECO:0000313" key="3">
    <source>
        <dbReference type="EMBL" id="RKG68353.1"/>
    </source>
</evidence>
<evidence type="ECO:0000313" key="4">
    <source>
        <dbReference type="Proteomes" id="UP000268094"/>
    </source>
</evidence>
<keyword evidence="4" id="KW-1185">Reference proteome</keyword>
<dbReference type="RefSeq" id="WP_120538356.1">
    <property type="nucleotide sequence ID" value="NZ_RAVZ01000609.1"/>
</dbReference>
<dbReference type="SMART" id="SM00530">
    <property type="entry name" value="HTH_XRE"/>
    <property type="match status" value="1"/>
</dbReference>
<dbReference type="InterPro" id="IPR001387">
    <property type="entry name" value="Cro/C1-type_HTH"/>
</dbReference>
<gene>
    <name evidence="3" type="ORF">D7V88_40695</name>
</gene>
<evidence type="ECO:0000259" key="2">
    <source>
        <dbReference type="PROSITE" id="PS50943"/>
    </source>
</evidence>
<dbReference type="GO" id="GO:0005829">
    <property type="term" value="C:cytosol"/>
    <property type="evidence" value="ECO:0007669"/>
    <property type="project" value="TreeGrafter"/>
</dbReference>
<feature type="domain" description="HTH cro/C1-type" evidence="2">
    <location>
        <begin position="14"/>
        <end position="67"/>
    </location>
</feature>
<dbReference type="PANTHER" id="PTHR46797:SF1">
    <property type="entry name" value="METHYLPHOSPHONATE SYNTHASE"/>
    <property type="match status" value="1"/>
</dbReference>
<accession>A0A3A8HSX3</accession>
<proteinExistence type="predicted"/>
<dbReference type="GO" id="GO:0003677">
    <property type="term" value="F:DNA binding"/>
    <property type="evidence" value="ECO:0007669"/>
    <property type="project" value="UniProtKB-KW"/>
</dbReference>
<dbReference type="SUPFAM" id="SSF47413">
    <property type="entry name" value="lambda repressor-like DNA-binding domains"/>
    <property type="match status" value="1"/>
</dbReference>
<dbReference type="AlphaFoldDB" id="A0A3A8HSX3"/>
<comment type="caution">
    <text evidence="3">The sequence shown here is derived from an EMBL/GenBank/DDBJ whole genome shotgun (WGS) entry which is preliminary data.</text>
</comment>
<organism evidence="3 4">
    <name type="scientific">Corallococcus terminator</name>
    <dbReference type="NCBI Taxonomy" id="2316733"/>
    <lineage>
        <taxon>Bacteria</taxon>
        <taxon>Pseudomonadati</taxon>
        <taxon>Myxococcota</taxon>
        <taxon>Myxococcia</taxon>
        <taxon>Myxococcales</taxon>
        <taxon>Cystobacterineae</taxon>
        <taxon>Myxococcaceae</taxon>
        <taxon>Corallococcus</taxon>
    </lineage>
</organism>
<dbReference type="InterPro" id="IPR050807">
    <property type="entry name" value="TransReg_Diox_bact_type"/>
</dbReference>
<dbReference type="Gene3D" id="1.10.260.40">
    <property type="entry name" value="lambda repressor-like DNA-binding domains"/>
    <property type="match status" value="1"/>
</dbReference>
<name>A0A3A8HSX3_9BACT</name>
<dbReference type="InterPro" id="IPR010982">
    <property type="entry name" value="Lambda_DNA-bd_dom_sf"/>
</dbReference>
<dbReference type="OrthoDB" id="5511973at2"/>
<keyword evidence="1" id="KW-0238">DNA-binding</keyword>
<dbReference type="GO" id="GO:0003700">
    <property type="term" value="F:DNA-binding transcription factor activity"/>
    <property type="evidence" value="ECO:0007669"/>
    <property type="project" value="TreeGrafter"/>
</dbReference>
<evidence type="ECO:0000256" key="1">
    <source>
        <dbReference type="ARBA" id="ARBA00023125"/>
    </source>
</evidence>
<dbReference type="Pfam" id="PF01381">
    <property type="entry name" value="HTH_3"/>
    <property type="match status" value="1"/>
</dbReference>